<accession>A0A2W5KMS1</accession>
<gene>
    <name evidence="2" type="ORF">DI564_03320</name>
</gene>
<sequence>MVKHSSFVVLLACVAAPAPAQSVPPEIAAEQVRIDFDSGTYVGTIGNSPMQKLAQSFRLYEAGPISHLMLPLYCNNSWPLPTTASVAIQSLRNGLPSGRTLVRQDVPAHVLFAYPNPATPRDWGMRMLEFTSDWTLTPGDYAFVIEVSDGACDILYGPSGDTYADGEAFYYAPLLWLGSPWRAWGRDLAFQVFQRPL</sequence>
<feature type="signal peptide" evidence="1">
    <location>
        <begin position="1"/>
        <end position="20"/>
    </location>
</feature>
<dbReference type="AlphaFoldDB" id="A0A2W5KMS1"/>
<dbReference type="Proteomes" id="UP000249046">
    <property type="component" value="Unassembled WGS sequence"/>
</dbReference>
<dbReference type="EMBL" id="QFPO01000003">
    <property type="protein sequence ID" value="PZQ18351.1"/>
    <property type="molecule type" value="Genomic_DNA"/>
</dbReference>
<proteinExistence type="predicted"/>
<protein>
    <submittedName>
        <fullName evidence="2">Uncharacterized protein</fullName>
    </submittedName>
</protein>
<feature type="chain" id="PRO_5016001631" evidence="1">
    <location>
        <begin position="21"/>
        <end position="197"/>
    </location>
</feature>
<organism evidence="2 3">
    <name type="scientific">Rhodanobacter denitrificans</name>
    <dbReference type="NCBI Taxonomy" id="666685"/>
    <lineage>
        <taxon>Bacteria</taxon>
        <taxon>Pseudomonadati</taxon>
        <taxon>Pseudomonadota</taxon>
        <taxon>Gammaproteobacteria</taxon>
        <taxon>Lysobacterales</taxon>
        <taxon>Rhodanobacteraceae</taxon>
        <taxon>Rhodanobacter</taxon>
    </lineage>
</organism>
<keyword evidence="1" id="KW-0732">Signal</keyword>
<evidence type="ECO:0000313" key="2">
    <source>
        <dbReference type="EMBL" id="PZQ18351.1"/>
    </source>
</evidence>
<evidence type="ECO:0000256" key="1">
    <source>
        <dbReference type="SAM" id="SignalP"/>
    </source>
</evidence>
<evidence type="ECO:0000313" key="3">
    <source>
        <dbReference type="Proteomes" id="UP000249046"/>
    </source>
</evidence>
<comment type="caution">
    <text evidence="2">The sequence shown here is derived from an EMBL/GenBank/DDBJ whole genome shotgun (WGS) entry which is preliminary data.</text>
</comment>
<reference evidence="2 3" key="1">
    <citation type="submission" date="2017-08" db="EMBL/GenBank/DDBJ databases">
        <title>Infants hospitalized years apart are colonized by the same room-sourced microbial strains.</title>
        <authorList>
            <person name="Brooks B."/>
            <person name="Olm M.R."/>
            <person name="Firek B.A."/>
            <person name="Baker R."/>
            <person name="Thomas B.C."/>
            <person name="Morowitz M.J."/>
            <person name="Banfield J.F."/>
        </authorList>
    </citation>
    <scope>NUCLEOTIDE SEQUENCE [LARGE SCALE GENOMIC DNA]</scope>
    <source>
        <strain evidence="2">S2_005_003_R2_42</strain>
    </source>
</reference>
<name>A0A2W5KMS1_9GAMM</name>